<evidence type="ECO:0000256" key="3">
    <source>
        <dbReference type="ARBA" id="ARBA00023157"/>
    </source>
</evidence>
<dbReference type="InterPro" id="IPR051277">
    <property type="entry name" value="SEZ6_CSMD_C4BPB_Regulators"/>
</dbReference>
<gene>
    <name evidence="7" type="ORF">OFUS_LOCUS4837</name>
</gene>
<dbReference type="SMART" id="SM00032">
    <property type="entry name" value="CCP"/>
    <property type="match status" value="1"/>
</dbReference>
<feature type="signal peptide" evidence="5">
    <location>
        <begin position="1"/>
        <end position="18"/>
    </location>
</feature>
<accession>A0A8S4N9X9</accession>
<dbReference type="PANTHER" id="PTHR45656:SF4">
    <property type="entry name" value="PROTEIN CBR-CLEC-78"/>
    <property type="match status" value="1"/>
</dbReference>
<comment type="caution">
    <text evidence="7">The sequence shown here is derived from an EMBL/GenBank/DDBJ whole genome shotgun (WGS) entry which is preliminary data.</text>
</comment>
<evidence type="ECO:0000256" key="2">
    <source>
        <dbReference type="ARBA" id="ARBA00022737"/>
    </source>
</evidence>
<reference evidence="7" key="1">
    <citation type="submission" date="2022-03" db="EMBL/GenBank/DDBJ databases">
        <authorList>
            <person name="Martin C."/>
        </authorList>
    </citation>
    <scope>NUCLEOTIDE SEQUENCE</scope>
</reference>
<dbReference type="SUPFAM" id="SSF57535">
    <property type="entry name" value="Complement control module/SCR domain"/>
    <property type="match status" value="1"/>
</dbReference>
<organism evidence="7 8">
    <name type="scientific">Owenia fusiformis</name>
    <name type="common">Polychaete worm</name>
    <dbReference type="NCBI Taxonomy" id="6347"/>
    <lineage>
        <taxon>Eukaryota</taxon>
        <taxon>Metazoa</taxon>
        <taxon>Spiralia</taxon>
        <taxon>Lophotrochozoa</taxon>
        <taxon>Annelida</taxon>
        <taxon>Polychaeta</taxon>
        <taxon>Sedentaria</taxon>
        <taxon>Canalipalpata</taxon>
        <taxon>Sabellida</taxon>
        <taxon>Oweniida</taxon>
        <taxon>Oweniidae</taxon>
        <taxon>Owenia</taxon>
    </lineage>
</organism>
<dbReference type="CDD" id="cd00033">
    <property type="entry name" value="CCP"/>
    <property type="match status" value="1"/>
</dbReference>
<feature type="domain" description="Sushi" evidence="6">
    <location>
        <begin position="54"/>
        <end position="130"/>
    </location>
</feature>
<dbReference type="EMBL" id="CAIIXF020000002">
    <property type="protein sequence ID" value="CAH1777845.1"/>
    <property type="molecule type" value="Genomic_DNA"/>
</dbReference>
<dbReference type="AlphaFoldDB" id="A0A8S4N9X9"/>
<dbReference type="Proteomes" id="UP000749559">
    <property type="component" value="Unassembled WGS sequence"/>
</dbReference>
<dbReference type="Pfam" id="PF00084">
    <property type="entry name" value="Sushi"/>
    <property type="match status" value="1"/>
</dbReference>
<feature type="chain" id="PRO_5035818259" description="Sushi domain-containing protein" evidence="5">
    <location>
        <begin position="19"/>
        <end position="155"/>
    </location>
</feature>
<sequence>MKLLMVVLVLVLIGYCTCGRWRFRGNRKHKSHKSKSHKSIKSHGSSSKEGLVECEPLDAPVNGSLQLINGETHVGTVAIYSCDEGSVLSGNITRLCQKVYGPASSSSDSSHSHSHRRVIGAEWSGDEPTCEPLLECEPLDAPVNGSLQLINDESC</sequence>
<dbReference type="Gene3D" id="2.10.70.10">
    <property type="entry name" value="Complement Module, domain 1"/>
    <property type="match status" value="1"/>
</dbReference>
<feature type="non-terminal residue" evidence="7">
    <location>
        <position position="155"/>
    </location>
</feature>
<evidence type="ECO:0000259" key="6">
    <source>
        <dbReference type="SMART" id="SM00032"/>
    </source>
</evidence>
<evidence type="ECO:0000313" key="7">
    <source>
        <dbReference type="EMBL" id="CAH1777845.1"/>
    </source>
</evidence>
<feature type="compositionally biased region" description="Basic residues" evidence="4">
    <location>
        <begin position="29"/>
        <end position="41"/>
    </location>
</feature>
<dbReference type="InterPro" id="IPR035976">
    <property type="entry name" value="Sushi/SCR/CCP_sf"/>
</dbReference>
<evidence type="ECO:0000313" key="8">
    <source>
        <dbReference type="Proteomes" id="UP000749559"/>
    </source>
</evidence>
<dbReference type="InterPro" id="IPR000436">
    <property type="entry name" value="Sushi_SCR_CCP_dom"/>
</dbReference>
<protein>
    <recommendedName>
        <fullName evidence="6">Sushi domain-containing protein</fullName>
    </recommendedName>
</protein>
<keyword evidence="3" id="KW-1015">Disulfide bond</keyword>
<feature type="region of interest" description="Disordered" evidence="4">
    <location>
        <begin position="29"/>
        <end position="50"/>
    </location>
</feature>
<dbReference type="PANTHER" id="PTHR45656">
    <property type="entry name" value="PROTEIN CBR-CLEC-78"/>
    <property type="match status" value="1"/>
</dbReference>
<keyword evidence="8" id="KW-1185">Reference proteome</keyword>
<keyword evidence="2" id="KW-0677">Repeat</keyword>
<name>A0A8S4N9X9_OWEFU</name>
<proteinExistence type="predicted"/>
<evidence type="ECO:0000256" key="4">
    <source>
        <dbReference type="SAM" id="MobiDB-lite"/>
    </source>
</evidence>
<keyword evidence="1 5" id="KW-0732">Signal</keyword>
<evidence type="ECO:0000256" key="1">
    <source>
        <dbReference type="ARBA" id="ARBA00022729"/>
    </source>
</evidence>
<evidence type="ECO:0000256" key="5">
    <source>
        <dbReference type="SAM" id="SignalP"/>
    </source>
</evidence>